<evidence type="ECO:0000313" key="2">
    <source>
        <dbReference type="EMBL" id="SFR67702.1"/>
    </source>
</evidence>
<dbReference type="Proteomes" id="UP000243250">
    <property type="component" value="Unassembled WGS sequence"/>
</dbReference>
<proteinExistence type="predicted"/>
<dbReference type="OrthoDB" id="199072at2157"/>
<dbReference type="PROSITE" id="PS51257">
    <property type="entry name" value="PROKAR_LIPOPROTEIN"/>
    <property type="match status" value="1"/>
</dbReference>
<dbReference type="EMBL" id="FOYS01000006">
    <property type="protein sequence ID" value="SFR67702.1"/>
    <property type="molecule type" value="Genomic_DNA"/>
</dbReference>
<keyword evidence="3" id="KW-1185">Reference proteome</keyword>
<protein>
    <submittedName>
        <fullName evidence="2">Uncharacterized protein</fullName>
    </submittedName>
</protein>
<feature type="compositionally biased region" description="Gly residues" evidence="1">
    <location>
        <begin position="89"/>
        <end position="105"/>
    </location>
</feature>
<name>A0A1I6ILU0_9EURY</name>
<gene>
    <name evidence="2" type="ORF">SAMN04488124_3393</name>
</gene>
<evidence type="ECO:0000313" key="3">
    <source>
        <dbReference type="Proteomes" id="UP000243250"/>
    </source>
</evidence>
<feature type="region of interest" description="Disordered" evidence="1">
    <location>
        <begin position="86"/>
        <end position="113"/>
    </location>
</feature>
<organism evidence="2 3">
    <name type="scientific">Halogeometricum limi</name>
    <dbReference type="NCBI Taxonomy" id="555875"/>
    <lineage>
        <taxon>Archaea</taxon>
        <taxon>Methanobacteriati</taxon>
        <taxon>Methanobacteriota</taxon>
        <taxon>Stenosarchaea group</taxon>
        <taxon>Halobacteria</taxon>
        <taxon>Halobacteriales</taxon>
        <taxon>Haloferacaceae</taxon>
        <taxon>Halogeometricum</taxon>
    </lineage>
</organism>
<reference evidence="3" key="1">
    <citation type="submission" date="2016-10" db="EMBL/GenBank/DDBJ databases">
        <authorList>
            <person name="Varghese N."/>
            <person name="Submissions S."/>
        </authorList>
    </citation>
    <scope>NUCLEOTIDE SEQUENCE [LARGE SCALE GENOMIC DNA]</scope>
    <source>
        <strain evidence="3">CGMCC 1.8711</strain>
    </source>
</reference>
<accession>A0A1I6ILU0</accession>
<feature type="region of interest" description="Disordered" evidence="1">
    <location>
        <begin position="159"/>
        <end position="181"/>
    </location>
</feature>
<dbReference type="RefSeq" id="WP_089883116.1">
    <property type="nucleotide sequence ID" value="NZ_FOYS01000006.1"/>
</dbReference>
<dbReference type="STRING" id="555875.SAMN04488124_3393"/>
<dbReference type="AlphaFoldDB" id="A0A1I6ILU0"/>
<sequence>MRRRRLLQLSGVAVTAAVAGCLGNNPPPPRRSNAISDVALGDQSESLTVNVADDPWVMSRYDADTSGSLAEPSSVLAALSPVGLASAQKGGGRGGSGATGRGTGGYTTAPRTGHGYAVYHGGDDDDEWYENHRDEVQRYGAAAGALGFAYLGSNAAFTDDPPGPGPVPWDEKRTEPSDTETFDLSRPGWYRVATKLDGENVNHDFGWAAVDVRVDSQFGQDSYDIEEEWKVSPRI</sequence>
<evidence type="ECO:0000256" key="1">
    <source>
        <dbReference type="SAM" id="MobiDB-lite"/>
    </source>
</evidence>